<keyword evidence="3" id="KW-1185">Reference proteome</keyword>
<keyword evidence="2" id="KW-0614">Plasmid</keyword>
<protein>
    <submittedName>
        <fullName evidence="2">Uncharacterized protein</fullName>
    </submittedName>
</protein>
<accession>A0A2Z5G9Y2</accession>
<evidence type="ECO:0000313" key="2">
    <source>
        <dbReference type="EMBL" id="AXC15961.1"/>
    </source>
</evidence>
<organism evidence="2 3">
    <name type="scientific">Acidisarcina polymorpha</name>
    <dbReference type="NCBI Taxonomy" id="2211140"/>
    <lineage>
        <taxon>Bacteria</taxon>
        <taxon>Pseudomonadati</taxon>
        <taxon>Acidobacteriota</taxon>
        <taxon>Terriglobia</taxon>
        <taxon>Terriglobales</taxon>
        <taxon>Acidobacteriaceae</taxon>
        <taxon>Acidisarcina</taxon>
    </lineage>
</organism>
<proteinExistence type="predicted"/>
<feature type="region of interest" description="Disordered" evidence="1">
    <location>
        <begin position="56"/>
        <end position="84"/>
    </location>
</feature>
<dbReference type="Proteomes" id="UP000253606">
    <property type="component" value="Plasmid pACPOL1"/>
</dbReference>
<geneLocation type="plasmid" evidence="3">
    <name>pacpol1</name>
</geneLocation>
<dbReference type="AlphaFoldDB" id="A0A2Z5G9Y2"/>
<evidence type="ECO:0000313" key="3">
    <source>
        <dbReference type="Proteomes" id="UP000253606"/>
    </source>
</evidence>
<name>A0A2Z5G9Y2_9BACT</name>
<reference evidence="2 3" key="1">
    <citation type="journal article" date="2018" name="Front. Microbiol.">
        <title>Hydrolytic Capabilities as a Key to Environmental Success: Chitinolytic and Cellulolytic Acidobacteria From Acidic Sub-arctic Soils and Boreal Peatlands.</title>
        <authorList>
            <person name="Belova S.E."/>
            <person name="Ravin N.V."/>
            <person name="Pankratov T.A."/>
            <person name="Rakitin A.L."/>
            <person name="Ivanova A.A."/>
            <person name="Beletsky A.V."/>
            <person name="Mardanov A.V."/>
            <person name="Sinninghe Damste J.S."/>
            <person name="Dedysh S.N."/>
        </authorList>
    </citation>
    <scope>NUCLEOTIDE SEQUENCE [LARGE SCALE GENOMIC DNA]</scope>
    <source>
        <strain evidence="2 3">SBC82</strain>
        <plasmid evidence="3">pacpol1</plasmid>
    </source>
</reference>
<dbReference type="KEGG" id="abas:ACPOL_6751"/>
<dbReference type="EMBL" id="CP030841">
    <property type="protein sequence ID" value="AXC15961.1"/>
    <property type="molecule type" value="Genomic_DNA"/>
</dbReference>
<evidence type="ECO:0000256" key="1">
    <source>
        <dbReference type="SAM" id="MobiDB-lite"/>
    </source>
</evidence>
<gene>
    <name evidence="2" type="ORF">ACPOL_6751</name>
</gene>
<sequence length="84" mass="9506">MFGPEPGLSLGEQVHPVKVSVLPVGLCIELLDTHECLPIPWEEVYKAAVRRHWQNARRESSFKSSDGEPEFEGNNTEQTRRMAS</sequence>